<protein>
    <recommendedName>
        <fullName evidence="8">Sphingomyelin phosphodiesterase 4</fullName>
    </recommendedName>
</protein>
<keyword evidence="3 5" id="KW-1133">Transmembrane helix</keyword>
<comment type="subcellular location">
    <subcellularLocation>
        <location evidence="1">Membrane</location>
        <topology evidence="1">Single-pass membrane protein</topology>
    </subcellularLocation>
</comment>
<evidence type="ECO:0000256" key="5">
    <source>
        <dbReference type="SAM" id="Phobius"/>
    </source>
</evidence>
<dbReference type="GO" id="GO:0046475">
    <property type="term" value="P:glycerophospholipid catabolic process"/>
    <property type="evidence" value="ECO:0007669"/>
    <property type="project" value="TreeGrafter"/>
</dbReference>
<organism evidence="6 7">
    <name type="scientific">Coregonus suidteri</name>
    <dbReference type="NCBI Taxonomy" id="861788"/>
    <lineage>
        <taxon>Eukaryota</taxon>
        <taxon>Metazoa</taxon>
        <taxon>Chordata</taxon>
        <taxon>Craniata</taxon>
        <taxon>Vertebrata</taxon>
        <taxon>Euteleostomi</taxon>
        <taxon>Actinopterygii</taxon>
        <taxon>Neopterygii</taxon>
        <taxon>Teleostei</taxon>
        <taxon>Protacanthopterygii</taxon>
        <taxon>Salmoniformes</taxon>
        <taxon>Salmonidae</taxon>
        <taxon>Coregoninae</taxon>
        <taxon>Coregonus</taxon>
    </lineage>
</organism>
<gene>
    <name evidence="6" type="ORF">J4Q44_G00164290</name>
</gene>
<dbReference type="GO" id="GO:0016020">
    <property type="term" value="C:membrane"/>
    <property type="evidence" value="ECO:0007669"/>
    <property type="project" value="UniProtKB-SubCell"/>
</dbReference>
<proteinExistence type="predicted"/>
<dbReference type="GO" id="GO:0050290">
    <property type="term" value="F:sphingomyelin phosphodiesterase D activity"/>
    <property type="evidence" value="ECO:0007669"/>
    <property type="project" value="InterPro"/>
</dbReference>
<dbReference type="Proteomes" id="UP001356427">
    <property type="component" value="Unassembled WGS sequence"/>
</dbReference>
<dbReference type="PANTHER" id="PTHR12988">
    <property type="entry name" value="SPHINGOMYELIN PHOSPHODIESTERASE 4"/>
    <property type="match status" value="1"/>
</dbReference>
<dbReference type="EMBL" id="JAGTTL010000014">
    <property type="protein sequence ID" value="KAK6313082.1"/>
    <property type="molecule type" value="Genomic_DNA"/>
</dbReference>
<evidence type="ECO:0000256" key="4">
    <source>
        <dbReference type="ARBA" id="ARBA00023136"/>
    </source>
</evidence>
<sequence>MSSSLDHLKTDWTIKSLPQQCTEMTKEIDDKPVKELCGIFPWLVERVVGSLDGSIVGWSLSSLQAHSSDYSNVLEFLRPSGPMLKLVYKLQAEEYNFEIQVASLPDRVRISIQEGVISNSRIFLNKLHSQNQRLSLNAFEYFMFYFASSVITQRDHPSGHQTSISNSVYFALVDAYLIHFLPTEGSPHSDVKGTLTSHIPRSSRYSETNKGLLKRQCPVNAETTNQGIWRSGTMLQIFLEIWLPHFPLETHQKLNEVSVITEEHMLVVRLLVKHMHALSGNTKLDQTDILPSATSETYLSEDLKRVVTSEYVQRLYLLLLHCFKQWPMETSFRAVLETWLIYIQPWRYQKHVHSESKEKWASFIQENILMYTKLFSCFLKRFAHVDLVNIDNATMVFRMAKVFAQPNLPELIENGERLLLHQGPLFPPTLMASQVQPTEIAALPLPKTHINNKNLQMFGVEMRAEVLKLVQRLMQAQQTAKTMLDQPGNVSVGQFLCSWMRLIPKTNSESGRNDMTKSDMKTVELLKKAVEHLNHVFNLNTGHLSQMMMNMGSVEESKQLPDCIQSETGLILTDLGRMQIINGLRRFDIEYQGDPQLQPVRSYENAVLVQLMFWIATLINNRLEGHMNDLCSQHNLLGRLGQHYLITSTVKGRFPKSTVTQQSQEDYHLRPRLSLRTFSSYRTLLILLLLYSLGSLFSISPLLSTCLILMVSFLYGLCMTVYVGK</sequence>
<evidence type="ECO:0008006" key="8">
    <source>
        <dbReference type="Google" id="ProtNLM"/>
    </source>
</evidence>
<feature type="transmembrane region" description="Helical" evidence="5">
    <location>
        <begin position="702"/>
        <end position="723"/>
    </location>
</feature>
<dbReference type="GO" id="GO:0046513">
    <property type="term" value="P:ceramide biosynthetic process"/>
    <property type="evidence" value="ECO:0007669"/>
    <property type="project" value="TreeGrafter"/>
</dbReference>
<dbReference type="GO" id="GO:0006685">
    <property type="term" value="P:sphingomyelin catabolic process"/>
    <property type="evidence" value="ECO:0007669"/>
    <property type="project" value="TreeGrafter"/>
</dbReference>
<dbReference type="PANTHER" id="PTHR12988:SF6">
    <property type="entry name" value="SPHINGOMYELIN PHOSPHODIESTERASE 4"/>
    <property type="match status" value="1"/>
</dbReference>
<dbReference type="AlphaFoldDB" id="A0AAN8LIW5"/>
<evidence type="ECO:0000256" key="2">
    <source>
        <dbReference type="ARBA" id="ARBA00022692"/>
    </source>
</evidence>
<evidence type="ECO:0000313" key="6">
    <source>
        <dbReference type="EMBL" id="KAK6313082.1"/>
    </source>
</evidence>
<reference evidence="6 7" key="1">
    <citation type="submission" date="2021-04" db="EMBL/GenBank/DDBJ databases">
        <authorList>
            <person name="De Guttry C."/>
            <person name="Zahm M."/>
            <person name="Klopp C."/>
            <person name="Cabau C."/>
            <person name="Louis A."/>
            <person name="Berthelot C."/>
            <person name="Parey E."/>
            <person name="Roest Crollius H."/>
            <person name="Montfort J."/>
            <person name="Robinson-Rechavi M."/>
            <person name="Bucao C."/>
            <person name="Bouchez O."/>
            <person name="Gislard M."/>
            <person name="Lluch J."/>
            <person name="Milhes M."/>
            <person name="Lampietro C."/>
            <person name="Lopez Roques C."/>
            <person name="Donnadieu C."/>
            <person name="Braasch I."/>
            <person name="Desvignes T."/>
            <person name="Postlethwait J."/>
            <person name="Bobe J."/>
            <person name="Wedekind C."/>
            <person name="Guiguen Y."/>
        </authorList>
    </citation>
    <scope>NUCLEOTIDE SEQUENCE [LARGE SCALE GENOMIC DNA]</scope>
    <source>
        <strain evidence="6">Cs_M1</strain>
        <tissue evidence="6">Blood</tissue>
    </source>
</reference>
<keyword evidence="4 5" id="KW-0472">Membrane</keyword>
<accession>A0AAN8LIW5</accession>
<dbReference type="Pfam" id="PF14724">
    <property type="entry name" value="mit_SMPDase"/>
    <property type="match status" value="2"/>
</dbReference>
<keyword evidence="7" id="KW-1185">Reference proteome</keyword>
<name>A0AAN8LIW5_9TELE</name>
<evidence type="ECO:0000256" key="3">
    <source>
        <dbReference type="ARBA" id="ARBA00022989"/>
    </source>
</evidence>
<evidence type="ECO:0000256" key="1">
    <source>
        <dbReference type="ARBA" id="ARBA00004167"/>
    </source>
</evidence>
<feature type="transmembrane region" description="Helical" evidence="5">
    <location>
        <begin position="679"/>
        <end position="696"/>
    </location>
</feature>
<evidence type="ECO:0000313" key="7">
    <source>
        <dbReference type="Proteomes" id="UP001356427"/>
    </source>
</evidence>
<keyword evidence="2 5" id="KW-0812">Transmembrane</keyword>
<dbReference type="InterPro" id="IPR024129">
    <property type="entry name" value="Sphingomy_SMPD4"/>
</dbReference>
<comment type="caution">
    <text evidence="6">The sequence shown here is derived from an EMBL/GenBank/DDBJ whole genome shotgun (WGS) entry which is preliminary data.</text>
</comment>